<feature type="transmembrane region" description="Helical" evidence="6">
    <location>
        <begin position="1030"/>
        <end position="1057"/>
    </location>
</feature>
<feature type="transmembrane region" description="Helical" evidence="6">
    <location>
        <begin position="57"/>
        <end position="77"/>
    </location>
</feature>
<feature type="compositionally biased region" description="Acidic residues" evidence="5">
    <location>
        <begin position="1402"/>
        <end position="1412"/>
    </location>
</feature>
<dbReference type="Pfam" id="PF04547">
    <property type="entry name" value="Anoctamin"/>
    <property type="match status" value="1"/>
</dbReference>
<dbReference type="PANTHER" id="PTHR12308">
    <property type="entry name" value="ANOCTAMIN"/>
    <property type="match status" value="1"/>
</dbReference>
<feature type="transmembrane region" description="Helical" evidence="6">
    <location>
        <begin position="1077"/>
        <end position="1098"/>
    </location>
</feature>
<proteinExistence type="predicted"/>
<comment type="caution">
    <text evidence="8">The sequence shown here is derived from an EMBL/GenBank/DDBJ whole genome shotgun (WGS) entry which is preliminary data.</text>
</comment>
<comment type="subcellular location">
    <subcellularLocation>
        <location evidence="1">Membrane</location>
        <topology evidence="1">Multi-pass membrane protein</topology>
    </subcellularLocation>
</comment>
<evidence type="ECO:0000256" key="6">
    <source>
        <dbReference type="SAM" id="Phobius"/>
    </source>
</evidence>
<feature type="compositionally biased region" description="Basic and acidic residues" evidence="5">
    <location>
        <begin position="1485"/>
        <end position="1494"/>
    </location>
</feature>
<feature type="region of interest" description="Disordered" evidence="5">
    <location>
        <begin position="1342"/>
        <end position="1361"/>
    </location>
</feature>
<feature type="transmembrane region" description="Helical" evidence="6">
    <location>
        <begin position="365"/>
        <end position="385"/>
    </location>
</feature>
<feature type="transmembrane region" description="Helical" evidence="6">
    <location>
        <begin position="116"/>
        <end position="134"/>
    </location>
</feature>
<dbReference type="GO" id="GO:0016020">
    <property type="term" value="C:membrane"/>
    <property type="evidence" value="ECO:0007669"/>
    <property type="project" value="UniProtKB-SubCell"/>
</dbReference>
<dbReference type="GO" id="GO:0005254">
    <property type="term" value="F:chloride channel activity"/>
    <property type="evidence" value="ECO:0007669"/>
    <property type="project" value="TreeGrafter"/>
</dbReference>
<protein>
    <submittedName>
        <fullName evidence="8">Anoctamin-10</fullName>
    </submittedName>
</protein>
<feature type="region of interest" description="Disordered" evidence="5">
    <location>
        <begin position="1386"/>
        <end position="1421"/>
    </location>
</feature>
<reference evidence="8" key="1">
    <citation type="submission" date="2023-08" db="EMBL/GenBank/DDBJ databases">
        <title>Reference Genome Resource for the Citrus Pathogen Phytophthora citrophthora.</title>
        <authorList>
            <person name="Moller H."/>
            <person name="Coetzee B."/>
            <person name="Rose L.J."/>
            <person name="Van Niekerk J.M."/>
        </authorList>
    </citation>
    <scope>NUCLEOTIDE SEQUENCE</scope>
    <source>
        <strain evidence="8">STE-U-9442</strain>
    </source>
</reference>
<dbReference type="InterPro" id="IPR049452">
    <property type="entry name" value="Anoctamin_TM"/>
</dbReference>
<keyword evidence="3 6" id="KW-1133">Transmembrane helix</keyword>
<evidence type="ECO:0000256" key="2">
    <source>
        <dbReference type="ARBA" id="ARBA00022692"/>
    </source>
</evidence>
<feature type="compositionally biased region" description="Basic and acidic residues" evidence="5">
    <location>
        <begin position="1342"/>
        <end position="1353"/>
    </location>
</feature>
<feature type="transmembrane region" description="Helical" evidence="6">
    <location>
        <begin position="1289"/>
        <end position="1310"/>
    </location>
</feature>
<dbReference type="EMBL" id="JASMQC010000014">
    <property type="protein sequence ID" value="KAK1940481.1"/>
    <property type="molecule type" value="Genomic_DNA"/>
</dbReference>
<name>A0AAD9GLA5_9STRA</name>
<feature type="transmembrane region" description="Helical" evidence="6">
    <location>
        <begin position="304"/>
        <end position="324"/>
    </location>
</feature>
<dbReference type="PANTHER" id="PTHR12308:SF73">
    <property type="entry name" value="ANOCTAMIN"/>
    <property type="match status" value="1"/>
</dbReference>
<evidence type="ECO:0000256" key="4">
    <source>
        <dbReference type="ARBA" id="ARBA00023136"/>
    </source>
</evidence>
<feature type="transmembrane region" description="Helical" evidence="6">
    <location>
        <begin position="847"/>
        <end position="873"/>
    </location>
</feature>
<feature type="region of interest" description="Disordered" evidence="5">
    <location>
        <begin position="1557"/>
        <end position="1583"/>
    </location>
</feature>
<feature type="domain" description="Anoctamin transmembrane" evidence="7">
    <location>
        <begin position="836"/>
        <end position="1322"/>
    </location>
</feature>
<feature type="transmembrane region" description="Helical" evidence="6">
    <location>
        <begin position="89"/>
        <end position="109"/>
    </location>
</feature>
<feature type="region of interest" description="Disordered" evidence="5">
    <location>
        <begin position="1439"/>
        <end position="1537"/>
    </location>
</feature>
<keyword evidence="4 6" id="KW-0472">Membrane</keyword>
<evidence type="ECO:0000259" key="7">
    <source>
        <dbReference type="Pfam" id="PF04547"/>
    </source>
</evidence>
<accession>A0AAD9GLA5</accession>
<feature type="transmembrane region" description="Helical" evidence="6">
    <location>
        <begin position="241"/>
        <end position="266"/>
    </location>
</feature>
<keyword evidence="9" id="KW-1185">Reference proteome</keyword>
<keyword evidence="2 6" id="KW-0812">Transmembrane</keyword>
<feature type="transmembrane region" description="Helical" evidence="6">
    <location>
        <begin position="1257"/>
        <end position="1277"/>
    </location>
</feature>
<feature type="compositionally biased region" description="Acidic residues" evidence="5">
    <location>
        <begin position="1475"/>
        <end position="1484"/>
    </location>
</feature>
<evidence type="ECO:0000256" key="5">
    <source>
        <dbReference type="SAM" id="MobiDB-lite"/>
    </source>
</evidence>
<feature type="transmembrane region" description="Helical" evidence="6">
    <location>
        <begin position="336"/>
        <end position="358"/>
    </location>
</feature>
<evidence type="ECO:0000256" key="1">
    <source>
        <dbReference type="ARBA" id="ARBA00004141"/>
    </source>
</evidence>
<feature type="transmembrane region" description="Helical" evidence="6">
    <location>
        <begin position="1138"/>
        <end position="1161"/>
    </location>
</feature>
<evidence type="ECO:0000313" key="8">
    <source>
        <dbReference type="EMBL" id="KAK1940481.1"/>
    </source>
</evidence>
<sequence length="1615" mass="181367">MTERMTDDEQREENYLHKVANRNAAHAAAVEAERRAADGKKKKKTMAQHVAGFLRRLYALSALLLMLEMAALYVLYIKDGRASQRVVRIGFMAVVLLLLVKFSGWLAAYKCSVNGARLLFVINVALTAGLALLLDEVVMVWRSHVKLQEALLQSVDHLSQDVLNLILNGGTKASLVQRFIFDAPGFFLQWLSTYCSNPQTSKIGYQAVAIDRHDFFARFWNKSEKSCVNEAVERFVEFDEFILPVIIVELVMISIQIIFTGMFLAVSSTSGKKTKRRWKLSPLTKLKQLSKGSTTNLSTILRRLLIVGSALFGSSSAIASTHLLEFCSIVDFHSLFTWLIAVCLLSGFSAILAALFVGCGWKQRVAGVLLSVAVALEVFMLAELVKMAAKLIVPNLTAKGEQERAQELREVYLKASSQTCSSIEHWISHVCVGMSSANVAEFDLSCQHEFEALLMASFNFTNSYLACSIGVKLILLVQLIVPILRQAVSDSIAFVRSYFSGKDSTEKTEISKIQTSLPIVYKEAYDIYEQSIRVRDPDRLTTEANAFEKEWSRCTGRALSDVSSSEVVIATSDFGAIVRSLVVRRLQNFCKLDLNMSVSEDGHLLLVRICASDNLLLATLCETETYRLQFADAIDPGRSFWRDKKEVATDQKVLDANTVKHKLKLLLVDSEVSPKEAVRFPGESLPRVSARIHALARISRAAKGLIRCLNPAPAFASYSPSLQRQFIFKRYPHKLDVPETHRRSAVLRTVDCIRVTRRIINAEIDVDAMISSGLLSSFHCLHSSSRFDYTSRGALASSWVTFWRPVHLPGEFCPKDHAIFNLLGRIAPFRQPIQQVRDYFGEFIGFYFAWFAFYAKMMVIPALFSIVLLAGGAHRSLWKFYISPNTGDVEKTTTIPLPELLLGIAVIAWSFALVKSWERRSIWYQLQWGVTTDIDSVQQHCFELDIEQKVYLMLASIQRQLQLWKNGEFSISQNCSFSRIIETKLTLSSLFAPQVVSWLGVVSLGLINLLLVLVMLLSQGFFSELWGEKLAVIGSCVCQALLVQWNSACLLIAAQTFSKWEYPQLSREMHPNYQSSVVAKLFALQVLNTFTGLILLLLSRIGWLEVLVHVVSPLHPLYVSYASRIEGNIGVFIQMETLIIALFAVQLSIRVLLVLSAIRLLRSIQRAEQRYIRQVDETMLSQYPGPHKDYAQIAMQLGLVVMFSSVCPLLPLLALIDCAVKLRQNALELCCVRQRPEPEGIHSFGDDDAGLGLWAPYIRLILKFSVPVALGLALFAADNFYSISTERRVGYWLLGVLGTWLAAQLLWFLIPRESRLAEEARARNEFLVERYFGGAEVNERKATAASNEQKDLNLQESAPSPELSLSHYERRLELLHRLKRLDAAVKRKRRRAKSGKPGVKESEDDVSLDDDESRYRERESSEEMIVGYFRPVRGAWAQQEEVKESPQDEIVSPTEEPLIRPPRRGSAAPGKLPVEEIETSESVDEDKTGSHAESGESETTERPTTMPLSKLFKRSPASDGNPQVGVDTGVFTPTSAESAKEVFRHDLYNELLEEKKEELASADEENKRRSWILPEQPAQSGLSKLFNRQLPAMSPSDTKTETGSCPYSFALLSHL</sequence>
<dbReference type="Proteomes" id="UP001259832">
    <property type="component" value="Unassembled WGS sequence"/>
</dbReference>
<evidence type="ECO:0000313" key="9">
    <source>
        <dbReference type="Proteomes" id="UP001259832"/>
    </source>
</evidence>
<evidence type="ECO:0000256" key="3">
    <source>
        <dbReference type="ARBA" id="ARBA00022989"/>
    </source>
</evidence>
<dbReference type="InterPro" id="IPR007632">
    <property type="entry name" value="Anoctamin"/>
</dbReference>
<organism evidence="8 9">
    <name type="scientific">Phytophthora citrophthora</name>
    <dbReference type="NCBI Taxonomy" id="4793"/>
    <lineage>
        <taxon>Eukaryota</taxon>
        <taxon>Sar</taxon>
        <taxon>Stramenopiles</taxon>
        <taxon>Oomycota</taxon>
        <taxon>Peronosporomycetes</taxon>
        <taxon>Peronosporales</taxon>
        <taxon>Peronosporaceae</taxon>
        <taxon>Phytophthora</taxon>
    </lineage>
</organism>
<feature type="transmembrane region" description="Helical" evidence="6">
    <location>
        <begin position="1197"/>
        <end position="1216"/>
    </location>
</feature>
<gene>
    <name evidence="8" type="ORF">P3T76_007932</name>
</gene>
<feature type="transmembrane region" description="Helical" evidence="6">
    <location>
        <begin position="995"/>
        <end position="1018"/>
    </location>
</feature>
<feature type="compositionally biased region" description="Basic and acidic residues" evidence="5">
    <location>
        <begin position="1557"/>
        <end position="1568"/>
    </location>
</feature>